<evidence type="ECO:0000313" key="2">
    <source>
        <dbReference type="EMBL" id="MBB2900370.1"/>
    </source>
</evidence>
<dbReference type="Proteomes" id="UP000533269">
    <property type="component" value="Unassembled WGS sequence"/>
</dbReference>
<gene>
    <name evidence="2" type="ORF">FHR75_001158</name>
</gene>
<evidence type="ECO:0000313" key="3">
    <source>
        <dbReference type="Proteomes" id="UP000533269"/>
    </source>
</evidence>
<dbReference type="AlphaFoldDB" id="A0A7W4TK51"/>
<proteinExistence type="predicted"/>
<evidence type="ECO:0000256" key="1">
    <source>
        <dbReference type="SAM" id="MobiDB-lite"/>
    </source>
</evidence>
<comment type="caution">
    <text evidence="2">The sequence shown here is derived from an EMBL/GenBank/DDBJ whole genome shotgun (WGS) entry which is preliminary data.</text>
</comment>
<organism evidence="2 3">
    <name type="scientific">Kineococcus radiotolerans</name>
    <dbReference type="NCBI Taxonomy" id="131568"/>
    <lineage>
        <taxon>Bacteria</taxon>
        <taxon>Bacillati</taxon>
        <taxon>Actinomycetota</taxon>
        <taxon>Actinomycetes</taxon>
        <taxon>Kineosporiales</taxon>
        <taxon>Kineosporiaceae</taxon>
        <taxon>Kineococcus</taxon>
    </lineage>
</organism>
<name>A0A7W4TK51_KINRA</name>
<sequence>MSENVKAPENDQHDPDPGTWGGTGYVRQELDPALIAWWQSLPIPTRTTLAALRPGDVIPREAAAALAATGMTCPEVVVVEDGRRVRRRIASRDVVASVLRVRLNHSERRLV</sequence>
<feature type="region of interest" description="Disordered" evidence="1">
    <location>
        <begin position="1"/>
        <end position="25"/>
    </location>
</feature>
<dbReference type="RefSeq" id="WP_012084714.1">
    <property type="nucleotide sequence ID" value="NZ_JACHVY010000001.1"/>
</dbReference>
<protein>
    <submittedName>
        <fullName evidence="2">Uncharacterized protein</fullName>
    </submittedName>
</protein>
<reference evidence="2 3" key="2">
    <citation type="submission" date="2020-08" db="EMBL/GenBank/DDBJ databases">
        <authorList>
            <person name="Partida-Martinez L."/>
            <person name="Huntemann M."/>
            <person name="Clum A."/>
            <person name="Wang J."/>
            <person name="Palaniappan K."/>
            <person name="Ritter S."/>
            <person name="Chen I.-M."/>
            <person name="Stamatis D."/>
            <person name="Reddy T."/>
            <person name="O'Malley R."/>
            <person name="Daum C."/>
            <person name="Shapiro N."/>
            <person name="Ivanova N."/>
            <person name="Kyrpides N."/>
            <person name="Woyke T."/>
        </authorList>
    </citation>
    <scope>NUCLEOTIDE SEQUENCE [LARGE SCALE GENOMIC DNA]</scope>
    <source>
        <strain evidence="2 3">AS2.23</strain>
    </source>
</reference>
<dbReference type="EMBL" id="JACHVY010000001">
    <property type="protein sequence ID" value="MBB2900370.1"/>
    <property type="molecule type" value="Genomic_DNA"/>
</dbReference>
<feature type="compositionally biased region" description="Basic and acidic residues" evidence="1">
    <location>
        <begin position="1"/>
        <end position="16"/>
    </location>
</feature>
<accession>A0A7W4TK51</accession>
<reference evidence="2 3" key="1">
    <citation type="submission" date="2020-08" db="EMBL/GenBank/DDBJ databases">
        <title>The Agave Microbiome: Exploring the role of microbial communities in plant adaptations to desert environments.</title>
        <authorList>
            <person name="Partida-Martinez L.P."/>
        </authorList>
    </citation>
    <scope>NUCLEOTIDE SEQUENCE [LARGE SCALE GENOMIC DNA]</scope>
    <source>
        <strain evidence="2 3">AS2.23</strain>
    </source>
</reference>